<sequence>MKTSAPLLLALLALCACGYREEGTRLHLGLDFRPAGDVHTQGSTREFLDDRGDRIVLRRAHVTLGAMEIFPCQRSSAWKWLRALSPIGTAEAHSEGSPRKLGTPYVVGLTLADGEALALGTLRPPPDSYCRVHLVFAPADADAEGLGTQPDMEGKTLVLEGERIPADGGPTVPFHLETSDVINAEVSLEGLTLSPESLEANRTLHLAYDQWLDGVDFVATGGSATNQILSNLARSVSLQP</sequence>
<dbReference type="Proteomes" id="UP000217257">
    <property type="component" value="Chromosome"/>
</dbReference>
<accession>A0A250J9I9</accession>
<organism evidence="1 2">
    <name type="scientific">Cystobacter fuscus</name>
    <dbReference type="NCBI Taxonomy" id="43"/>
    <lineage>
        <taxon>Bacteria</taxon>
        <taxon>Pseudomonadati</taxon>
        <taxon>Myxococcota</taxon>
        <taxon>Myxococcia</taxon>
        <taxon>Myxococcales</taxon>
        <taxon>Cystobacterineae</taxon>
        <taxon>Archangiaceae</taxon>
        <taxon>Cystobacter</taxon>
    </lineage>
</organism>
<reference evidence="1 2" key="1">
    <citation type="submission" date="2017-06" db="EMBL/GenBank/DDBJ databases">
        <title>Sequencing and comparative analysis of myxobacterial genomes.</title>
        <authorList>
            <person name="Rupp O."/>
            <person name="Goesmann A."/>
            <person name="Sogaard-Andersen L."/>
        </authorList>
    </citation>
    <scope>NUCLEOTIDE SEQUENCE [LARGE SCALE GENOMIC DNA]</scope>
    <source>
        <strain evidence="1 2">DSM 52655</strain>
    </source>
</reference>
<dbReference type="EMBL" id="CP022098">
    <property type="protein sequence ID" value="ATB39866.1"/>
    <property type="molecule type" value="Genomic_DNA"/>
</dbReference>
<protein>
    <submittedName>
        <fullName evidence="1">Lipoprotein</fullName>
    </submittedName>
</protein>
<keyword evidence="1" id="KW-0449">Lipoprotein</keyword>
<evidence type="ECO:0000313" key="1">
    <source>
        <dbReference type="EMBL" id="ATB39866.1"/>
    </source>
</evidence>
<evidence type="ECO:0000313" key="2">
    <source>
        <dbReference type="Proteomes" id="UP000217257"/>
    </source>
</evidence>
<dbReference type="AlphaFoldDB" id="A0A250J9I9"/>
<gene>
    <name evidence="1" type="ORF">CYFUS_005314</name>
</gene>
<dbReference type="PROSITE" id="PS51257">
    <property type="entry name" value="PROKAR_LIPOPROTEIN"/>
    <property type="match status" value="1"/>
</dbReference>
<dbReference type="KEGG" id="cfus:CYFUS_005314"/>
<proteinExistence type="predicted"/>
<dbReference type="RefSeq" id="WP_095987839.1">
    <property type="nucleotide sequence ID" value="NZ_CP022098.1"/>
</dbReference>
<name>A0A250J9I9_9BACT</name>